<sequence length="151" mass="17167">MKIILLKDCKDGKANTIIEVSAGYGANFLVAKGYGVPYNEKTKYQLEKRLSEMTSNEMELRAQALELKEKIEKEKLTYILDALIDARGNLIVHKSISTKDINKDLVKKGYKLDKYSVQKVHIVSNGIHEVEINIYKDIIAQLKVEVKVNVK</sequence>
<feature type="domain" description="Ribosomal protein L9" evidence="9">
    <location>
        <begin position="12"/>
        <end position="39"/>
    </location>
</feature>
<reference evidence="10 11" key="1">
    <citation type="submission" date="2019-01" db="EMBL/GenBank/DDBJ databases">
        <authorList>
            <consortium name="Pathogen Informatics"/>
        </authorList>
    </citation>
    <scope>NUCLEOTIDE SEQUENCE [LARGE SCALE GENOMIC DNA]</scope>
    <source>
        <strain evidence="10 11">NCTC10122</strain>
    </source>
</reference>
<dbReference type="PANTHER" id="PTHR21368">
    <property type="entry name" value="50S RIBOSOMAL PROTEIN L9"/>
    <property type="match status" value="1"/>
</dbReference>
<dbReference type="GO" id="GO:0019843">
    <property type="term" value="F:rRNA binding"/>
    <property type="evidence" value="ECO:0007669"/>
    <property type="project" value="UniProtKB-KW"/>
</dbReference>
<organism evidence="10 11">
    <name type="scientific">Mycoplasmopsis bovigenitalium</name>
    <dbReference type="NCBI Taxonomy" id="2112"/>
    <lineage>
        <taxon>Bacteria</taxon>
        <taxon>Bacillati</taxon>
        <taxon>Mycoplasmatota</taxon>
        <taxon>Mycoplasmoidales</taxon>
        <taxon>Metamycoplasmataceae</taxon>
        <taxon>Mycoplasmopsis</taxon>
    </lineage>
</organism>
<dbReference type="SUPFAM" id="SSF55658">
    <property type="entry name" value="L9 N-domain-like"/>
    <property type="match status" value="1"/>
</dbReference>
<dbReference type="GO" id="GO:0005840">
    <property type="term" value="C:ribosome"/>
    <property type="evidence" value="ECO:0007669"/>
    <property type="project" value="UniProtKB-KW"/>
</dbReference>
<keyword evidence="8" id="KW-0175">Coiled coil</keyword>
<evidence type="ECO:0000256" key="4">
    <source>
        <dbReference type="ARBA" id="ARBA00022980"/>
    </source>
</evidence>
<keyword evidence="3" id="KW-0694">RNA-binding</keyword>
<protein>
    <recommendedName>
        <fullName evidence="6">Large ribosomal subunit protein bL9</fullName>
    </recommendedName>
    <alternativeName>
        <fullName evidence="7">50S ribosomal protein L9</fullName>
    </alternativeName>
</protein>
<dbReference type="GO" id="GO:1990904">
    <property type="term" value="C:ribonucleoprotein complex"/>
    <property type="evidence" value="ECO:0007669"/>
    <property type="project" value="UniProtKB-KW"/>
</dbReference>
<dbReference type="InterPro" id="IPR000244">
    <property type="entry name" value="Ribosomal_bL9"/>
</dbReference>
<dbReference type="GO" id="GO:0003735">
    <property type="term" value="F:structural constituent of ribosome"/>
    <property type="evidence" value="ECO:0007669"/>
    <property type="project" value="InterPro"/>
</dbReference>
<dbReference type="InterPro" id="IPR020070">
    <property type="entry name" value="Ribosomal_bL9_N"/>
</dbReference>
<proteinExistence type="inferred from homology"/>
<comment type="similarity">
    <text evidence="1">Belongs to the bacterial ribosomal protein bL9 family.</text>
</comment>
<dbReference type="Gene3D" id="3.40.5.10">
    <property type="entry name" value="Ribosomal protein L9, N-terminal domain"/>
    <property type="match status" value="1"/>
</dbReference>
<dbReference type="NCBIfam" id="TIGR00158">
    <property type="entry name" value="L9"/>
    <property type="match status" value="1"/>
</dbReference>
<feature type="coiled-coil region" evidence="8">
    <location>
        <begin position="50"/>
        <end position="77"/>
    </location>
</feature>
<evidence type="ECO:0000256" key="6">
    <source>
        <dbReference type="ARBA" id="ARBA00035292"/>
    </source>
</evidence>
<evidence type="ECO:0000256" key="3">
    <source>
        <dbReference type="ARBA" id="ARBA00022884"/>
    </source>
</evidence>
<evidence type="ECO:0000256" key="2">
    <source>
        <dbReference type="ARBA" id="ARBA00022730"/>
    </source>
</evidence>
<keyword evidence="2" id="KW-0699">rRNA-binding</keyword>
<dbReference type="AlphaFoldDB" id="A0A449A9Q7"/>
<dbReference type="Pfam" id="PF03948">
    <property type="entry name" value="Ribosomal_L9_C"/>
    <property type="match status" value="1"/>
</dbReference>
<evidence type="ECO:0000313" key="11">
    <source>
        <dbReference type="Proteomes" id="UP000290942"/>
    </source>
</evidence>
<dbReference type="InterPro" id="IPR036791">
    <property type="entry name" value="Ribosomal_bL9_C_sf"/>
</dbReference>
<dbReference type="GO" id="GO:0006412">
    <property type="term" value="P:translation"/>
    <property type="evidence" value="ECO:0007669"/>
    <property type="project" value="InterPro"/>
</dbReference>
<gene>
    <name evidence="10" type="primary">rplI</name>
    <name evidence="10" type="ORF">NCTC10122_00552</name>
</gene>
<dbReference type="InterPro" id="IPR020594">
    <property type="entry name" value="Ribosomal_bL9_bac/chp"/>
</dbReference>
<dbReference type="Gene3D" id="3.10.430.100">
    <property type="entry name" value="Ribosomal protein L9, C-terminal domain"/>
    <property type="match status" value="1"/>
</dbReference>
<dbReference type="Pfam" id="PF01281">
    <property type="entry name" value="Ribosomal_L9_N"/>
    <property type="match status" value="1"/>
</dbReference>
<evidence type="ECO:0000259" key="9">
    <source>
        <dbReference type="PROSITE" id="PS00651"/>
    </source>
</evidence>
<dbReference type="InterPro" id="IPR020069">
    <property type="entry name" value="Ribosomal_bL9_C"/>
</dbReference>
<dbReference type="PROSITE" id="PS00651">
    <property type="entry name" value="RIBOSOMAL_L9"/>
    <property type="match status" value="1"/>
</dbReference>
<keyword evidence="5" id="KW-0687">Ribonucleoprotein</keyword>
<evidence type="ECO:0000256" key="5">
    <source>
        <dbReference type="ARBA" id="ARBA00023274"/>
    </source>
</evidence>
<evidence type="ECO:0000313" key="10">
    <source>
        <dbReference type="EMBL" id="VEU60954.1"/>
    </source>
</evidence>
<evidence type="ECO:0000256" key="8">
    <source>
        <dbReference type="SAM" id="Coils"/>
    </source>
</evidence>
<name>A0A449A9Q7_9BACT</name>
<accession>A0A449A9Q7</accession>
<dbReference type="RefSeq" id="WP_129687806.1">
    <property type="nucleotide sequence ID" value="NZ_LR214970.1"/>
</dbReference>
<keyword evidence="4" id="KW-0689">Ribosomal protein</keyword>
<evidence type="ECO:0000256" key="1">
    <source>
        <dbReference type="ARBA" id="ARBA00010605"/>
    </source>
</evidence>
<dbReference type="Proteomes" id="UP000290942">
    <property type="component" value="Chromosome"/>
</dbReference>
<dbReference type="InterPro" id="IPR036935">
    <property type="entry name" value="Ribosomal_bL9_N_sf"/>
</dbReference>
<dbReference type="InterPro" id="IPR009027">
    <property type="entry name" value="Ribosomal_bL9/RNase_H1_N"/>
</dbReference>
<evidence type="ECO:0000256" key="7">
    <source>
        <dbReference type="ARBA" id="ARBA00035456"/>
    </source>
</evidence>
<dbReference type="EMBL" id="LR214970">
    <property type="protein sequence ID" value="VEU60954.1"/>
    <property type="molecule type" value="Genomic_DNA"/>
</dbReference>
<dbReference type="SUPFAM" id="SSF55653">
    <property type="entry name" value="Ribosomal protein L9 C-domain"/>
    <property type="match status" value="1"/>
</dbReference>